<name>A0ACC0UNR7_9AGAM</name>
<comment type="caution">
    <text evidence="1">The sequence shown here is derived from an EMBL/GenBank/DDBJ whole genome shotgun (WGS) entry which is preliminary data.</text>
</comment>
<gene>
    <name evidence="1" type="ORF">F5148DRAFT_1161300</name>
</gene>
<proteinExistence type="predicted"/>
<protein>
    <submittedName>
        <fullName evidence="1">Uncharacterized protein</fullName>
    </submittedName>
</protein>
<sequence length="92" mass="10314">METSKRTQRKLIKLIVSACMPAALAPSQRLVLLHLRCRQQVWARERDWSGRRDGRQQTACLRWCVPMCRQTLGGRDCACLSEAAASLGSGTL</sequence>
<accession>A0ACC0UNR7</accession>
<dbReference type="EMBL" id="JAGFNK010000006">
    <property type="protein sequence ID" value="KAI9512742.1"/>
    <property type="molecule type" value="Genomic_DNA"/>
</dbReference>
<dbReference type="Proteomes" id="UP001207468">
    <property type="component" value="Unassembled WGS sequence"/>
</dbReference>
<organism evidence="1 2">
    <name type="scientific">Russula earlei</name>
    <dbReference type="NCBI Taxonomy" id="71964"/>
    <lineage>
        <taxon>Eukaryota</taxon>
        <taxon>Fungi</taxon>
        <taxon>Dikarya</taxon>
        <taxon>Basidiomycota</taxon>
        <taxon>Agaricomycotina</taxon>
        <taxon>Agaricomycetes</taxon>
        <taxon>Russulales</taxon>
        <taxon>Russulaceae</taxon>
        <taxon>Russula</taxon>
    </lineage>
</organism>
<evidence type="ECO:0000313" key="1">
    <source>
        <dbReference type="EMBL" id="KAI9512742.1"/>
    </source>
</evidence>
<keyword evidence="2" id="KW-1185">Reference proteome</keyword>
<reference evidence="1" key="1">
    <citation type="submission" date="2021-03" db="EMBL/GenBank/DDBJ databases">
        <title>Evolutionary priming and transition to the ectomycorrhizal habit in an iconic lineage of mushroom-forming fungi: is preadaptation a requirement?</title>
        <authorList>
            <consortium name="DOE Joint Genome Institute"/>
            <person name="Looney B.P."/>
            <person name="Miyauchi S."/>
            <person name="Morin E."/>
            <person name="Drula E."/>
            <person name="Courty P.E."/>
            <person name="Chicoki N."/>
            <person name="Fauchery L."/>
            <person name="Kohler A."/>
            <person name="Kuo A."/>
            <person name="LaButti K."/>
            <person name="Pangilinan J."/>
            <person name="Lipzen A."/>
            <person name="Riley R."/>
            <person name="Andreopoulos W."/>
            <person name="He G."/>
            <person name="Johnson J."/>
            <person name="Barry K.W."/>
            <person name="Grigoriev I.V."/>
            <person name="Nagy L."/>
            <person name="Hibbett D."/>
            <person name="Henrissat B."/>
            <person name="Matheny P.B."/>
            <person name="Labbe J."/>
            <person name="Martin A.F."/>
        </authorList>
    </citation>
    <scope>NUCLEOTIDE SEQUENCE</scope>
    <source>
        <strain evidence="1">BPL698</strain>
    </source>
</reference>
<evidence type="ECO:0000313" key="2">
    <source>
        <dbReference type="Proteomes" id="UP001207468"/>
    </source>
</evidence>